<protein>
    <submittedName>
        <fullName evidence="1">DUF177 domain-containing protein</fullName>
    </submittedName>
</protein>
<reference evidence="1" key="1">
    <citation type="submission" date="2020-10" db="EMBL/GenBank/DDBJ databases">
        <authorList>
            <person name="Gilroy R."/>
        </authorList>
    </citation>
    <scope>NUCLEOTIDE SEQUENCE</scope>
    <source>
        <strain evidence="1">CHK123-3438</strain>
    </source>
</reference>
<proteinExistence type="predicted"/>
<name>A0A9D1GJH6_9FIRM</name>
<sequence>MLINLTELFSCQGKVKTYTQNLEMEQFHGPNGMYEIVEKEPVVLTITHTGEKKLEIQGEAKLTLLMPCDRCLDPVKVPFRLSIEEELDMNQSDEERVEALDEQPYVSGYSLDVDRLIASELMVNLPMKVLCREDCKGICRKCGKNLNEGACGCDDSVPDPRMSVIQDIFKQFKEV</sequence>
<evidence type="ECO:0000313" key="2">
    <source>
        <dbReference type="Proteomes" id="UP000886860"/>
    </source>
</evidence>
<reference evidence="1" key="2">
    <citation type="journal article" date="2021" name="PeerJ">
        <title>Extensive microbial diversity within the chicken gut microbiome revealed by metagenomics and culture.</title>
        <authorList>
            <person name="Gilroy R."/>
            <person name="Ravi A."/>
            <person name="Getino M."/>
            <person name="Pursley I."/>
            <person name="Horton D.L."/>
            <person name="Alikhan N.F."/>
            <person name="Baker D."/>
            <person name="Gharbi K."/>
            <person name="Hall N."/>
            <person name="Watson M."/>
            <person name="Adriaenssens E.M."/>
            <person name="Foster-Nyarko E."/>
            <person name="Jarju S."/>
            <person name="Secka A."/>
            <person name="Antonio M."/>
            <person name="Oren A."/>
            <person name="Chaudhuri R.R."/>
            <person name="La Ragione R."/>
            <person name="Hildebrand F."/>
            <person name="Pallen M.J."/>
        </authorList>
    </citation>
    <scope>NUCLEOTIDE SEQUENCE</scope>
    <source>
        <strain evidence="1">CHK123-3438</strain>
    </source>
</reference>
<dbReference type="PANTHER" id="PTHR34374:SF1">
    <property type="entry name" value="LARGE RIBOSOMAL RNA SUBUNIT ACCUMULATION PROTEIN YCED HOMOLOG 1, CHLOROPLASTIC"/>
    <property type="match status" value="1"/>
</dbReference>
<dbReference type="InterPro" id="IPR003772">
    <property type="entry name" value="YceD"/>
</dbReference>
<dbReference type="Pfam" id="PF02620">
    <property type="entry name" value="YceD"/>
    <property type="match status" value="1"/>
</dbReference>
<dbReference type="Proteomes" id="UP000886860">
    <property type="component" value="Unassembled WGS sequence"/>
</dbReference>
<organism evidence="1 2">
    <name type="scientific">Candidatus Caccovicinus merdipullorum</name>
    <dbReference type="NCBI Taxonomy" id="2840724"/>
    <lineage>
        <taxon>Bacteria</taxon>
        <taxon>Bacillati</taxon>
        <taxon>Bacillota</taxon>
        <taxon>Clostridia</taxon>
        <taxon>Eubacteriales</taxon>
        <taxon>Candidatus Caccovicinus</taxon>
    </lineage>
</organism>
<gene>
    <name evidence="1" type="ORF">IAB60_07480</name>
</gene>
<dbReference type="EMBL" id="DVKS01000128">
    <property type="protein sequence ID" value="HIT41918.1"/>
    <property type="molecule type" value="Genomic_DNA"/>
</dbReference>
<comment type="caution">
    <text evidence="1">The sequence shown here is derived from an EMBL/GenBank/DDBJ whole genome shotgun (WGS) entry which is preliminary data.</text>
</comment>
<accession>A0A9D1GJH6</accession>
<dbReference type="PANTHER" id="PTHR34374">
    <property type="entry name" value="LARGE RIBOSOMAL RNA SUBUNIT ACCUMULATION PROTEIN YCED HOMOLOG 1, CHLOROPLASTIC"/>
    <property type="match status" value="1"/>
</dbReference>
<dbReference type="AlphaFoldDB" id="A0A9D1GJH6"/>
<evidence type="ECO:0000313" key="1">
    <source>
        <dbReference type="EMBL" id="HIT41918.1"/>
    </source>
</evidence>